<sequence length="35" mass="3929">MARRASPPRYCGHSYAASRIMRYVLDMIAGFAHTA</sequence>
<organism evidence="1">
    <name type="scientific">Arundo donax</name>
    <name type="common">Giant reed</name>
    <name type="synonym">Donax arundinaceus</name>
    <dbReference type="NCBI Taxonomy" id="35708"/>
    <lineage>
        <taxon>Eukaryota</taxon>
        <taxon>Viridiplantae</taxon>
        <taxon>Streptophyta</taxon>
        <taxon>Embryophyta</taxon>
        <taxon>Tracheophyta</taxon>
        <taxon>Spermatophyta</taxon>
        <taxon>Magnoliopsida</taxon>
        <taxon>Liliopsida</taxon>
        <taxon>Poales</taxon>
        <taxon>Poaceae</taxon>
        <taxon>PACMAD clade</taxon>
        <taxon>Arundinoideae</taxon>
        <taxon>Arundineae</taxon>
        <taxon>Arundo</taxon>
    </lineage>
</organism>
<reference evidence="1" key="2">
    <citation type="journal article" date="2015" name="Data Brief">
        <title>Shoot transcriptome of the giant reed, Arundo donax.</title>
        <authorList>
            <person name="Barrero R.A."/>
            <person name="Guerrero F.D."/>
            <person name="Moolhuijzen P."/>
            <person name="Goolsby J.A."/>
            <person name="Tidwell J."/>
            <person name="Bellgard S.E."/>
            <person name="Bellgard M.I."/>
        </authorList>
    </citation>
    <scope>NUCLEOTIDE SEQUENCE</scope>
    <source>
        <tissue evidence="1">Shoot tissue taken approximately 20 cm above the soil surface</tissue>
    </source>
</reference>
<proteinExistence type="predicted"/>
<dbReference type="EMBL" id="GBRH01181114">
    <property type="protein sequence ID" value="JAE16782.1"/>
    <property type="molecule type" value="Transcribed_RNA"/>
</dbReference>
<reference evidence="1" key="1">
    <citation type="submission" date="2014-09" db="EMBL/GenBank/DDBJ databases">
        <authorList>
            <person name="Magalhaes I.L.F."/>
            <person name="Oliveira U."/>
            <person name="Santos F.R."/>
            <person name="Vidigal T.H.D.A."/>
            <person name="Brescovit A.D."/>
            <person name="Santos A.J."/>
        </authorList>
    </citation>
    <scope>NUCLEOTIDE SEQUENCE</scope>
    <source>
        <tissue evidence="1">Shoot tissue taken approximately 20 cm above the soil surface</tissue>
    </source>
</reference>
<name>A0A0A9FWZ2_ARUDO</name>
<evidence type="ECO:0000313" key="1">
    <source>
        <dbReference type="EMBL" id="JAE16782.1"/>
    </source>
</evidence>
<protein>
    <submittedName>
        <fullName evidence="1">Uncharacterized protein</fullName>
    </submittedName>
</protein>
<dbReference type="AlphaFoldDB" id="A0A0A9FWZ2"/>
<accession>A0A0A9FWZ2</accession>